<dbReference type="Gene3D" id="3.30.70.270">
    <property type="match status" value="2"/>
</dbReference>
<dbReference type="PANTHER" id="PTHR37984">
    <property type="entry name" value="PROTEIN CBG26694"/>
    <property type="match status" value="1"/>
</dbReference>
<accession>A0A0C2FKB8</accession>
<evidence type="ECO:0000256" key="8">
    <source>
        <dbReference type="SAM" id="MobiDB-lite"/>
    </source>
</evidence>
<feature type="region of interest" description="Disordered" evidence="8">
    <location>
        <begin position="234"/>
        <end position="253"/>
    </location>
</feature>
<evidence type="ECO:0000313" key="10">
    <source>
        <dbReference type="EMBL" id="KIH47194.1"/>
    </source>
</evidence>
<dbReference type="EMBL" id="KN768029">
    <property type="protein sequence ID" value="KIH47194.1"/>
    <property type="molecule type" value="Genomic_DNA"/>
</dbReference>
<organism evidence="10 11">
    <name type="scientific">Ancylostoma duodenale</name>
    <dbReference type="NCBI Taxonomy" id="51022"/>
    <lineage>
        <taxon>Eukaryota</taxon>
        <taxon>Metazoa</taxon>
        <taxon>Ecdysozoa</taxon>
        <taxon>Nematoda</taxon>
        <taxon>Chromadorea</taxon>
        <taxon>Rhabditida</taxon>
        <taxon>Rhabditina</taxon>
        <taxon>Rhabditomorpha</taxon>
        <taxon>Strongyloidea</taxon>
        <taxon>Ancylostomatidae</taxon>
        <taxon>Ancylostomatinae</taxon>
        <taxon>Ancylostoma</taxon>
    </lineage>
</organism>
<keyword evidence="11" id="KW-1185">Reference proteome</keyword>
<dbReference type="FunFam" id="1.10.340.70:FF:000003">
    <property type="entry name" value="Protein CBG25708"/>
    <property type="match status" value="1"/>
</dbReference>
<dbReference type="PANTHER" id="PTHR37984:SF5">
    <property type="entry name" value="PROTEIN NYNRIN-LIKE"/>
    <property type="match status" value="1"/>
</dbReference>
<dbReference type="InterPro" id="IPR000477">
    <property type="entry name" value="RT_dom"/>
</dbReference>
<proteinExistence type="predicted"/>
<dbReference type="GO" id="GO:0004519">
    <property type="term" value="F:endonuclease activity"/>
    <property type="evidence" value="ECO:0007669"/>
    <property type="project" value="UniProtKB-KW"/>
</dbReference>
<reference evidence="10 11" key="1">
    <citation type="submission" date="2013-12" db="EMBL/GenBank/DDBJ databases">
        <title>Draft genome of the parsitic nematode Ancylostoma duodenale.</title>
        <authorList>
            <person name="Mitreva M."/>
        </authorList>
    </citation>
    <scope>NUCLEOTIDE SEQUENCE [LARGE SCALE GENOMIC DNA]</scope>
    <source>
        <strain evidence="10 11">Zhejiang</strain>
    </source>
</reference>
<dbReference type="Pfam" id="PF00078">
    <property type="entry name" value="RVT_1"/>
    <property type="match status" value="1"/>
</dbReference>
<evidence type="ECO:0000256" key="6">
    <source>
        <dbReference type="ARBA" id="ARBA00022801"/>
    </source>
</evidence>
<keyword evidence="4" id="KW-0540">Nuclease</keyword>
<dbReference type="SUPFAM" id="SSF56672">
    <property type="entry name" value="DNA/RNA polymerases"/>
    <property type="match status" value="1"/>
</dbReference>
<dbReference type="AlphaFoldDB" id="A0A0C2FKB8"/>
<dbReference type="Pfam" id="PF13650">
    <property type="entry name" value="Asp_protease_2"/>
    <property type="match status" value="1"/>
</dbReference>
<evidence type="ECO:0000256" key="2">
    <source>
        <dbReference type="ARBA" id="ARBA00022679"/>
    </source>
</evidence>
<evidence type="ECO:0000256" key="5">
    <source>
        <dbReference type="ARBA" id="ARBA00022759"/>
    </source>
</evidence>
<dbReference type="Pfam" id="PF17921">
    <property type="entry name" value="Integrase_H2C2"/>
    <property type="match status" value="1"/>
</dbReference>
<dbReference type="CDD" id="cd09274">
    <property type="entry name" value="RNase_HI_RT_Ty3"/>
    <property type="match status" value="1"/>
</dbReference>
<dbReference type="InterPro" id="IPR041588">
    <property type="entry name" value="Integrase_H2C2"/>
</dbReference>
<dbReference type="Gene3D" id="2.40.70.10">
    <property type="entry name" value="Acid Proteases"/>
    <property type="match status" value="1"/>
</dbReference>
<dbReference type="CDD" id="cd01647">
    <property type="entry name" value="RT_LTR"/>
    <property type="match status" value="1"/>
</dbReference>
<evidence type="ECO:0000256" key="3">
    <source>
        <dbReference type="ARBA" id="ARBA00022695"/>
    </source>
</evidence>
<dbReference type="PROSITE" id="PS50878">
    <property type="entry name" value="RT_POL"/>
    <property type="match status" value="1"/>
</dbReference>
<feature type="compositionally biased region" description="Basic and acidic residues" evidence="8">
    <location>
        <begin position="243"/>
        <end position="253"/>
    </location>
</feature>
<evidence type="ECO:0000313" key="11">
    <source>
        <dbReference type="Proteomes" id="UP000054047"/>
    </source>
</evidence>
<keyword evidence="2" id="KW-0808">Transferase</keyword>
<dbReference type="InterPro" id="IPR043502">
    <property type="entry name" value="DNA/RNA_pol_sf"/>
</dbReference>
<evidence type="ECO:0000256" key="7">
    <source>
        <dbReference type="ARBA" id="ARBA00022918"/>
    </source>
</evidence>
<dbReference type="FunFam" id="3.10.20.370:FF:000001">
    <property type="entry name" value="Retrovirus-related Pol polyprotein from transposon 17.6-like protein"/>
    <property type="match status" value="1"/>
</dbReference>
<dbReference type="InterPro" id="IPR050951">
    <property type="entry name" value="Retrovirus_Pol_polyprotein"/>
</dbReference>
<dbReference type="InterPro" id="IPR043128">
    <property type="entry name" value="Rev_trsase/Diguanyl_cyclase"/>
</dbReference>
<gene>
    <name evidence="10" type="ORF">ANCDUO_22752</name>
</gene>
<evidence type="ECO:0000256" key="1">
    <source>
        <dbReference type="ARBA" id="ARBA00012493"/>
    </source>
</evidence>
<dbReference type="Gene3D" id="1.10.340.70">
    <property type="match status" value="1"/>
</dbReference>
<sequence>MIDNKDGGTTAVPSAATIQPDSGAQEVYRGRAPGPFVPGISWRTWWKLFTNFLTLRKVVDEKERCLVFLQEGQELGATDLADLFNAMEKHFQPKKLILAERFGLMSKSQKPGQSLHEFYAELQKAANGCQFEQIKNHRDAIVTMVLIGGLQSLETRKRLLEKEDLTSKEALEHLEALKRVGINAPHLKEGPRPLGVAEFVTGRDTSPMRTGEQQRVERKTPAKCIGVWSLPEAPTATRRRKSEKTGEQKARLESLGEASCKPKWIIPLRQLDQRETCRQSLQSELHVVHVEQNEKYSEVLGVAKEPPRMLEIVIEGHAVPFELDTGASMLIIDEKTWKKIGAPELKESKVEATAYNNERIQLQGKVTVSLNFVGHSAIMDVHVFKQASRSLCGRDMIKALCIDCGPHYNLVYTVKEMSKVQVKREIVRILHENKQLFEEGLGKCTSTKAKLKFKADPVPKFFRARPVPIALRPKVEAKLEELLRNGTLRRVEHSQWATPLVIVPKPGGKIRICGDYEATANPQLDINQYPLPRPEDLFHMLNGGKKFSKLDLSDAYMQVELDPESRKYTTINTQKGLFEYTRVPFGIASAPAMFQRTMETTLSGIEGVLIYLDDITVTGPDDKTHMERLEKVLRRLKEVGFRLKREKCEFFKQEMEFLGHVVDANGIRPSPSKLKAILNMPEPKNIKELESYLGMVQYYGKFIPRRGVELGKEQVEAFKAIQGKLASTDTLAHYNPDVPVVLATNASEYGLGAVIYHKYSDNTEKVIAYASRSLTKEERNYAQIEKEALGIVYGVEKFNQFLYGRQFTLLTDHQPLVRIFGRKLGLPVIAAKRLHRWALRLMVYSFNIEYRRTEDFGNADGLSRLPDPRELPSAERVINEVQMQQMAEETFDRLPMTVEEIAEATTEDEILQKVIAFMQRGWPEKAKVERLRPFAAKKSSLSLYKGCLMWDSRVVIPQKYRTSVLKMLHNSHYGRNRMLSLARTIIWFPGMDDAIERIAKGCSICAALGKTPARIPLHPWEEPEKVWVTVTHRFLRNCKWSKMADSGRCQV</sequence>
<protein>
    <recommendedName>
        <fullName evidence="1">RNA-directed DNA polymerase</fullName>
        <ecNumber evidence="1">2.7.7.49</ecNumber>
    </recommendedName>
</protein>
<keyword evidence="6" id="KW-0378">Hydrolase</keyword>
<dbReference type="EC" id="2.7.7.49" evidence="1"/>
<keyword evidence="3" id="KW-0548">Nucleotidyltransferase</keyword>
<dbReference type="SUPFAM" id="SSF50630">
    <property type="entry name" value="Acid proteases"/>
    <property type="match status" value="1"/>
</dbReference>
<name>A0A0C2FKB8_9BILA</name>
<dbReference type="Gene3D" id="3.10.10.10">
    <property type="entry name" value="HIV Type 1 Reverse Transcriptase, subunit A, domain 1"/>
    <property type="match status" value="1"/>
</dbReference>
<dbReference type="GO" id="GO:0016787">
    <property type="term" value="F:hydrolase activity"/>
    <property type="evidence" value="ECO:0007669"/>
    <property type="project" value="UniProtKB-KW"/>
</dbReference>
<dbReference type="OrthoDB" id="5829234at2759"/>
<dbReference type="InterPro" id="IPR041373">
    <property type="entry name" value="RT_RNaseH"/>
</dbReference>
<dbReference type="Pfam" id="PF17917">
    <property type="entry name" value="RT_RNaseH"/>
    <property type="match status" value="1"/>
</dbReference>
<evidence type="ECO:0000256" key="4">
    <source>
        <dbReference type="ARBA" id="ARBA00022722"/>
    </source>
</evidence>
<dbReference type="Proteomes" id="UP000054047">
    <property type="component" value="Unassembled WGS sequence"/>
</dbReference>
<keyword evidence="7 10" id="KW-0695">RNA-directed DNA polymerase</keyword>
<evidence type="ECO:0000259" key="9">
    <source>
        <dbReference type="PROSITE" id="PS50878"/>
    </source>
</evidence>
<keyword evidence="5" id="KW-0255">Endonuclease</keyword>
<feature type="domain" description="Reverse transcriptase" evidence="9">
    <location>
        <begin position="484"/>
        <end position="662"/>
    </location>
</feature>
<dbReference type="InterPro" id="IPR021109">
    <property type="entry name" value="Peptidase_aspartic_dom_sf"/>
</dbReference>
<dbReference type="GO" id="GO:0003964">
    <property type="term" value="F:RNA-directed DNA polymerase activity"/>
    <property type="evidence" value="ECO:0007669"/>
    <property type="project" value="UniProtKB-KW"/>
</dbReference>